<evidence type="ECO:0000313" key="1">
    <source>
        <dbReference type="EMBL" id="OIJ41086.1"/>
    </source>
</evidence>
<organism evidence="1 2">
    <name type="scientific">Massilia timonae</name>
    <dbReference type="NCBI Taxonomy" id="47229"/>
    <lineage>
        <taxon>Bacteria</taxon>
        <taxon>Pseudomonadati</taxon>
        <taxon>Pseudomonadota</taxon>
        <taxon>Betaproteobacteria</taxon>
        <taxon>Burkholderiales</taxon>
        <taxon>Oxalobacteraceae</taxon>
        <taxon>Telluria group</taxon>
        <taxon>Massilia</taxon>
    </lineage>
</organism>
<evidence type="ECO:0000313" key="2">
    <source>
        <dbReference type="Proteomes" id="UP000180246"/>
    </source>
</evidence>
<dbReference type="AlphaFoldDB" id="A0A1S2N7M0"/>
<proteinExistence type="predicted"/>
<accession>A0A1S2N7M0</accession>
<protein>
    <submittedName>
        <fullName evidence="1">Putative membrane protein</fullName>
    </submittedName>
</protein>
<gene>
    <name evidence="1" type="ORF">LO55_3249</name>
</gene>
<dbReference type="RefSeq" id="WP_143054532.1">
    <property type="nucleotide sequence ID" value="NZ_JRYB01000001.1"/>
</dbReference>
<sequence>MTPIPDPSGRALARAATGAGVLAVLVAAASASLLESITLAAAALYQLALLLLHGPRLRPALRIALAVALLAPAPFLIGAAIHALTHVQAFSPLSMVPAVLSSLLAALLRGLLARRRQGGDGVDHPAVAPPAPAQMLAPGMVTLCAATALGAGAWQADAVIGIGLLLAMLFGLLGRHLLQAGSLLD</sequence>
<comment type="caution">
    <text evidence="1">The sequence shown here is derived from an EMBL/GenBank/DDBJ whole genome shotgun (WGS) entry which is preliminary data.</text>
</comment>
<dbReference type="EMBL" id="JRYB01000001">
    <property type="protein sequence ID" value="OIJ41086.1"/>
    <property type="molecule type" value="Genomic_DNA"/>
</dbReference>
<name>A0A1S2N7M0_9BURK</name>
<reference evidence="1 2" key="1">
    <citation type="submission" date="2014-10" db="EMBL/GenBank/DDBJ databases">
        <authorList>
            <person name="Seo M.-J."/>
            <person name="Seok Y.J."/>
            <person name="Cha I.-T."/>
        </authorList>
    </citation>
    <scope>NUCLEOTIDE SEQUENCE [LARGE SCALE GENOMIC DNA]</scope>
    <source>
        <strain evidence="1 2">NEU</strain>
    </source>
</reference>
<dbReference type="Proteomes" id="UP000180246">
    <property type="component" value="Unassembled WGS sequence"/>
</dbReference>